<evidence type="ECO:0000256" key="1">
    <source>
        <dbReference type="SAM" id="SignalP"/>
    </source>
</evidence>
<sequence>MKYRLLFALPLCAALAGCSGGGNQDQGVQVRNAAWQQAMDAGQQALAIGRYSVAEREYREASRLALRDDDPQGIADSSYNLAVTQLSADKPTDALETVQNARAALEIRSVGIQAQTAGTEQKTAAMGTSALDLVAAGAYSRLGRLAEAADMARRAEQSSETDIRQRAMFIAGIVAARRSDSATLAASLQSLSSLPQPHSLDVQGDVVALQALTLLHTDPARAQELAAQAVELRRKNGDDRAMIHAMALEAQAAKAAGHPEVASALLARAAQGQAARSATTGQNDPLAIQYMSEAGLSLPLQPFAVKETEK</sequence>
<feature type="signal peptide" evidence="1">
    <location>
        <begin position="1"/>
        <end position="16"/>
    </location>
</feature>
<proteinExistence type="predicted"/>
<dbReference type="PROSITE" id="PS51257">
    <property type="entry name" value="PROKAR_LIPOPROTEIN"/>
    <property type="match status" value="1"/>
</dbReference>
<dbReference type="Proteomes" id="UP000597459">
    <property type="component" value="Unassembled WGS sequence"/>
</dbReference>
<organism evidence="2 3">
    <name type="scientific">Acetobacter estunensis</name>
    <dbReference type="NCBI Taxonomy" id="104097"/>
    <lineage>
        <taxon>Bacteria</taxon>
        <taxon>Pseudomonadati</taxon>
        <taxon>Pseudomonadota</taxon>
        <taxon>Alphaproteobacteria</taxon>
        <taxon>Acetobacterales</taxon>
        <taxon>Acetobacteraceae</taxon>
        <taxon>Acetobacter</taxon>
    </lineage>
</organism>
<dbReference type="EMBL" id="WOTH01000002">
    <property type="protein sequence ID" value="NHO52650.1"/>
    <property type="molecule type" value="Genomic_DNA"/>
</dbReference>
<accession>A0A967B4E7</accession>
<keyword evidence="1" id="KW-0732">Signal</keyword>
<gene>
    <name evidence="2" type="ORF">GOB87_01545</name>
</gene>
<protein>
    <recommendedName>
        <fullName evidence="4">Tetratricopeptide repeat protein</fullName>
    </recommendedName>
</protein>
<feature type="chain" id="PRO_5037788477" description="Tetratricopeptide repeat protein" evidence="1">
    <location>
        <begin position="17"/>
        <end position="310"/>
    </location>
</feature>
<keyword evidence="3" id="KW-1185">Reference proteome</keyword>
<dbReference type="AlphaFoldDB" id="A0A967B4E7"/>
<evidence type="ECO:0000313" key="3">
    <source>
        <dbReference type="Proteomes" id="UP000597459"/>
    </source>
</evidence>
<name>A0A967B4E7_9PROT</name>
<reference evidence="2" key="1">
    <citation type="submission" date="2019-11" db="EMBL/GenBank/DDBJ databases">
        <title>Description of new Acetobacter species.</title>
        <authorList>
            <person name="Cleenwerck I."/>
            <person name="Sombolestani A.S."/>
        </authorList>
    </citation>
    <scope>NUCLEOTIDE SEQUENCE</scope>
    <source>
        <strain evidence="2">LMG 1626</strain>
    </source>
</reference>
<evidence type="ECO:0000313" key="2">
    <source>
        <dbReference type="EMBL" id="NHO52650.1"/>
    </source>
</evidence>
<dbReference type="SUPFAM" id="SSF48452">
    <property type="entry name" value="TPR-like"/>
    <property type="match status" value="1"/>
</dbReference>
<dbReference type="Gene3D" id="1.25.40.10">
    <property type="entry name" value="Tetratricopeptide repeat domain"/>
    <property type="match status" value="1"/>
</dbReference>
<comment type="caution">
    <text evidence="2">The sequence shown here is derived from an EMBL/GenBank/DDBJ whole genome shotgun (WGS) entry which is preliminary data.</text>
</comment>
<evidence type="ECO:0008006" key="4">
    <source>
        <dbReference type="Google" id="ProtNLM"/>
    </source>
</evidence>
<dbReference type="InterPro" id="IPR011990">
    <property type="entry name" value="TPR-like_helical_dom_sf"/>
</dbReference>